<dbReference type="InterPro" id="IPR004547">
    <property type="entry name" value="Glucosamine6P_isomerase"/>
</dbReference>
<name>A0ABP3FLJ0_9ACTN</name>
<comment type="caution">
    <text evidence="3">The sequence shown here is derived from an EMBL/GenBank/DDBJ whole genome shotgun (WGS) entry which is preliminary data.</text>
</comment>
<evidence type="ECO:0000259" key="2">
    <source>
        <dbReference type="Pfam" id="PF01182"/>
    </source>
</evidence>
<accession>A0ABP3FLJ0</accession>
<gene>
    <name evidence="3" type="ORF">GCM10010151_06690</name>
</gene>
<sequence>MAAMTDAERPDAATYEPVLRRFPDAEELGRAAARDIAAAIITRLAARPEVRMIFAAAPSQEATLRALAEHPGVDWTRVTAFHMDEYLSLDTGAPQRFGAWLRRAFFDRVPLGAVHLIDPDAPPEAYARLLTAAPIDITCLGIGVNGHLAFNDPPADLADPVPVKVVELDEVCRRQQVDDGCFAVLDQVPRRAITLTVPALLAADEVFCMVPGARKRDAVTAALRGPIGGHLPASALRTHPRCVVYVDEESAPR</sequence>
<protein>
    <submittedName>
        <fullName evidence="3">Glucosamine-6-phosphate deaminase</fullName>
    </submittedName>
</protein>
<dbReference type="InterPro" id="IPR037171">
    <property type="entry name" value="NagB/RpiA_transferase-like"/>
</dbReference>
<dbReference type="CDD" id="cd01399">
    <property type="entry name" value="GlcN6P_deaminase"/>
    <property type="match status" value="1"/>
</dbReference>
<dbReference type="PANTHER" id="PTHR11280">
    <property type="entry name" value="GLUCOSAMINE-6-PHOSPHATE ISOMERASE"/>
    <property type="match status" value="1"/>
</dbReference>
<evidence type="ECO:0000256" key="1">
    <source>
        <dbReference type="ARBA" id="ARBA00023277"/>
    </source>
</evidence>
<dbReference type="PANTHER" id="PTHR11280:SF6">
    <property type="entry name" value="GLUCOSAMINE-6-PHOSPHATE ISOMERASE NAGB"/>
    <property type="match status" value="1"/>
</dbReference>
<evidence type="ECO:0000313" key="3">
    <source>
        <dbReference type="EMBL" id="GAA0319646.1"/>
    </source>
</evidence>
<keyword evidence="1" id="KW-0119">Carbohydrate metabolism</keyword>
<dbReference type="Pfam" id="PF01182">
    <property type="entry name" value="Glucosamine_iso"/>
    <property type="match status" value="1"/>
</dbReference>
<keyword evidence="4" id="KW-1185">Reference proteome</keyword>
<evidence type="ECO:0000313" key="4">
    <source>
        <dbReference type="Proteomes" id="UP001501822"/>
    </source>
</evidence>
<dbReference type="EMBL" id="BAAABM010000007">
    <property type="protein sequence ID" value="GAA0319646.1"/>
    <property type="molecule type" value="Genomic_DNA"/>
</dbReference>
<proteinExistence type="predicted"/>
<dbReference type="SUPFAM" id="SSF100950">
    <property type="entry name" value="NagB/RpiA/CoA transferase-like"/>
    <property type="match status" value="1"/>
</dbReference>
<dbReference type="Proteomes" id="UP001501822">
    <property type="component" value="Unassembled WGS sequence"/>
</dbReference>
<reference evidence="4" key="1">
    <citation type="journal article" date="2019" name="Int. J. Syst. Evol. Microbiol.">
        <title>The Global Catalogue of Microorganisms (GCM) 10K type strain sequencing project: providing services to taxonomists for standard genome sequencing and annotation.</title>
        <authorList>
            <consortium name="The Broad Institute Genomics Platform"/>
            <consortium name="The Broad Institute Genome Sequencing Center for Infectious Disease"/>
            <person name="Wu L."/>
            <person name="Ma J."/>
        </authorList>
    </citation>
    <scope>NUCLEOTIDE SEQUENCE [LARGE SCALE GENOMIC DNA]</scope>
    <source>
        <strain evidence="4">JCM 3146</strain>
    </source>
</reference>
<dbReference type="Gene3D" id="3.40.50.1360">
    <property type="match status" value="1"/>
</dbReference>
<organism evidence="3 4">
    <name type="scientific">Actinoallomurus spadix</name>
    <dbReference type="NCBI Taxonomy" id="79912"/>
    <lineage>
        <taxon>Bacteria</taxon>
        <taxon>Bacillati</taxon>
        <taxon>Actinomycetota</taxon>
        <taxon>Actinomycetes</taxon>
        <taxon>Streptosporangiales</taxon>
        <taxon>Thermomonosporaceae</taxon>
        <taxon>Actinoallomurus</taxon>
    </lineage>
</organism>
<feature type="domain" description="Glucosamine/galactosamine-6-phosphate isomerase" evidence="2">
    <location>
        <begin position="23"/>
        <end position="238"/>
    </location>
</feature>
<dbReference type="InterPro" id="IPR006148">
    <property type="entry name" value="Glc/Gal-6P_isomerase"/>
</dbReference>